<dbReference type="Proteomes" id="UP000095651">
    <property type="component" value="Unassembled WGS sequence"/>
</dbReference>
<dbReference type="EMBL" id="CYZE01000003">
    <property type="protein sequence ID" value="CUO05163.1"/>
    <property type="molecule type" value="Genomic_DNA"/>
</dbReference>
<gene>
    <name evidence="1" type="ORF">ERS852407_01751</name>
</gene>
<organism evidence="1 2">
    <name type="scientific">Hungatella hathewayi</name>
    <dbReference type="NCBI Taxonomy" id="154046"/>
    <lineage>
        <taxon>Bacteria</taxon>
        <taxon>Bacillati</taxon>
        <taxon>Bacillota</taxon>
        <taxon>Clostridia</taxon>
        <taxon>Lachnospirales</taxon>
        <taxon>Lachnospiraceae</taxon>
        <taxon>Hungatella</taxon>
    </lineage>
</organism>
<proteinExistence type="predicted"/>
<name>A0A174BWU9_9FIRM</name>
<reference evidence="1 2" key="1">
    <citation type="submission" date="2015-09" db="EMBL/GenBank/DDBJ databases">
        <authorList>
            <consortium name="Pathogen Informatics"/>
        </authorList>
    </citation>
    <scope>NUCLEOTIDE SEQUENCE [LARGE SCALE GENOMIC DNA]</scope>
    <source>
        <strain evidence="1 2">2789STDY5608850</strain>
    </source>
</reference>
<dbReference type="AlphaFoldDB" id="A0A174BWU9"/>
<protein>
    <submittedName>
        <fullName evidence="1">Uncharacterized protein</fullName>
    </submittedName>
</protein>
<sequence>MNILGSKSDKSVFGKEILCLKINHLNQLWLNYLGNLCMKFGKRYVRLLMKNTIWNNYGIQVVRIELMSISTAKVEKPFVAYTQNVVALVS</sequence>
<evidence type="ECO:0000313" key="2">
    <source>
        <dbReference type="Proteomes" id="UP000095651"/>
    </source>
</evidence>
<accession>A0A174BWU9</accession>
<evidence type="ECO:0000313" key="1">
    <source>
        <dbReference type="EMBL" id="CUO05163.1"/>
    </source>
</evidence>